<evidence type="ECO:0000259" key="3">
    <source>
        <dbReference type="Pfam" id="PF06747"/>
    </source>
</evidence>
<organism evidence="4 5">
    <name type="scientific">Dimorphilus gyrociliatus</name>
    <dbReference type="NCBI Taxonomy" id="2664684"/>
    <lineage>
        <taxon>Eukaryota</taxon>
        <taxon>Metazoa</taxon>
        <taxon>Spiralia</taxon>
        <taxon>Lophotrochozoa</taxon>
        <taxon>Annelida</taxon>
        <taxon>Polychaeta</taxon>
        <taxon>Polychaeta incertae sedis</taxon>
        <taxon>Dinophilidae</taxon>
        <taxon>Dimorphilus</taxon>
    </lineage>
</organism>
<dbReference type="InterPro" id="IPR010625">
    <property type="entry name" value="CHCH"/>
</dbReference>
<dbReference type="GO" id="GO:0005739">
    <property type="term" value="C:mitochondrion"/>
    <property type="evidence" value="ECO:0007669"/>
    <property type="project" value="TreeGrafter"/>
</dbReference>
<protein>
    <submittedName>
        <fullName evidence="4">DgyrCDS9568</fullName>
    </submittedName>
</protein>
<dbReference type="PANTHER" id="PTHR13523">
    <property type="entry name" value="COILED-COIL-HELIX-COILED-COIL-HELIX DOMAIN CONTAINING 2/NUR77"/>
    <property type="match status" value="1"/>
</dbReference>
<accession>A0A7I8VZK1</accession>
<dbReference type="PANTHER" id="PTHR13523:SF2">
    <property type="entry name" value="COILED-COIL-HELIX-COILED-COIL-HELIX DOMAIN CONTAINING 2, ISOFORM A-RELATED"/>
    <property type="match status" value="1"/>
</dbReference>
<feature type="domain" description="CHCH" evidence="3">
    <location>
        <begin position="100"/>
        <end position="132"/>
    </location>
</feature>
<name>A0A7I8VZK1_9ANNE</name>
<dbReference type="GO" id="GO:0007005">
    <property type="term" value="P:mitochondrion organization"/>
    <property type="evidence" value="ECO:0007669"/>
    <property type="project" value="InterPro"/>
</dbReference>
<sequence>MPRRSSARGPSRTFSSAPARPTAVAPAPPAAPAPVGVAAQPKQPGLLAQAASTAGGVAVGSVVGHTINRAMFGGGDGQQTVEAAPPVQQQQQLQANNGPCGHELSQFLQCAQNQSDISLCYGFNEALKQCKLNNGLQI</sequence>
<dbReference type="OrthoDB" id="1106148at2759"/>
<keyword evidence="1" id="KW-1015">Disulfide bond</keyword>
<evidence type="ECO:0000313" key="4">
    <source>
        <dbReference type="EMBL" id="CAD5121027.1"/>
    </source>
</evidence>
<proteinExistence type="predicted"/>
<dbReference type="EMBL" id="CAJFCJ010000013">
    <property type="protein sequence ID" value="CAD5121027.1"/>
    <property type="molecule type" value="Genomic_DNA"/>
</dbReference>
<dbReference type="InterPro" id="IPR055304">
    <property type="entry name" value="CHCHD2/10-like"/>
</dbReference>
<gene>
    <name evidence="4" type="ORF">DGYR_LOCUS9030</name>
</gene>
<comment type="caution">
    <text evidence="4">The sequence shown here is derived from an EMBL/GenBank/DDBJ whole genome shotgun (WGS) entry which is preliminary data.</text>
</comment>
<dbReference type="PROSITE" id="PS51808">
    <property type="entry name" value="CHCH"/>
    <property type="match status" value="1"/>
</dbReference>
<dbReference type="Proteomes" id="UP000549394">
    <property type="component" value="Unassembled WGS sequence"/>
</dbReference>
<reference evidence="4 5" key="1">
    <citation type="submission" date="2020-08" db="EMBL/GenBank/DDBJ databases">
        <authorList>
            <person name="Hejnol A."/>
        </authorList>
    </citation>
    <scope>NUCLEOTIDE SEQUENCE [LARGE SCALE GENOMIC DNA]</scope>
</reference>
<evidence type="ECO:0000256" key="1">
    <source>
        <dbReference type="ARBA" id="ARBA00023157"/>
    </source>
</evidence>
<dbReference type="GO" id="GO:0005634">
    <property type="term" value="C:nucleus"/>
    <property type="evidence" value="ECO:0007669"/>
    <property type="project" value="TreeGrafter"/>
</dbReference>
<evidence type="ECO:0000256" key="2">
    <source>
        <dbReference type="SAM" id="MobiDB-lite"/>
    </source>
</evidence>
<evidence type="ECO:0000313" key="5">
    <source>
        <dbReference type="Proteomes" id="UP000549394"/>
    </source>
</evidence>
<keyword evidence="5" id="KW-1185">Reference proteome</keyword>
<feature type="region of interest" description="Disordered" evidence="2">
    <location>
        <begin position="1"/>
        <end position="40"/>
    </location>
</feature>
<dbReference type="AlphaFoldDB" id="A0A7I8VZK1"/>
<dbReference type="Pfam" id="PF06747">
    <property type="entry name" value="CHCH"/>
    <property type="match status" value="1"/>
</dbReference>